<proteinExistence type="predicted"/>
<reference evidence="1" key="1">
    <citation type="submission" date="2022-08" db="EMBL/GenBank/DDBJ databases">
        <title>Genome Sequence of Lecanicillium fungicola.</title>
        <authorList>
            <person name="Buettner E."/>
        </authorList>
    </citation>
    <scope>NUCLEOTIDE SEQUENCE</scope>
    <source>
        <strain evidence="1">Babe33</strain>
    </source>
</reference>
<evidence type="ECO:0000313" key="1">
    <source>
        <dbReference type="EMBL" id="KAJ2976139.1"/>
    </source>
</evidence>
<protein>
    <submittedName>
        <fullName evidence="1">Uncharacterized protein</fullName>
    </submittedName>
</protein>
<keyword evidence="2" id="KW-1185">Reference proteome</keyword>
<comment type="caution">
    <text evidence="1">The sequence shown here is derived from an EMBL/GenBank/DDBJ whole genome shotgun (WGS) entry which is preliminary data.</text>
</comment>
<organism evidence="1 2">
    <name type="scientific">Zarea fungicola</name>
    <dbReference type="NCBI Taxonomy" id="93591"/>
    <lineage>
        <taxon>Eukaryota</taxon>
        <taxon>Fungi</taxon>
        <taxon>Dikarya</taxon>
        <taxon>Ascomycota</taxon>
        <taxon>Pezizomycotina</taxon>
        <taxon>Sordariomycetes</taxon>
        <taxon>Hypocreomycetidae</taxon>
        <taxon>Hypocreales</taxon>
        <taxon>Cordycipitaceae</taxon>
        <taxon>Zarea</taxon>
    </lineage>
</organism>
<evidence type="ECO:0000313" key="2">
    <source>
        <dbReference type="Proteomes" id="UP001143910"/>
    </source>
</evidence>
<accession>A0ACC1NAP3</accession>
<sequence>MDPFNRDFNQYANELLKRWNSPSVAIAVVDGDEIFTQGFGHATLPDITATADTLYCTGSTTKAFTAALIDHLIQSNKYPALARGWDTPISSLIRDDFVLQDEWATEHLTLQDAVSHLTGFSAHDLSNLSETDGHLWEAKEVTRNLRHLPMLMEPRKGFLYSNHMYVVLAHVAETLTGRWLGDLFKMYIWGPLGMNATFMDEKDAEAAPEDLATSYFWSKEKQAYKTLPLAPVRAVGGAGGIISNVTDYAKWVKCMIHETEPFNDLTHKRIRTVPSIAAADETTVAHYTLGWIRSTRFNKTVYEHSGSTGTFGSNVLWFPEIKYGVVAFSNSFNSALSVTNILAMSLIQDKLNVPTDERFDVEARQKQAKEASVEKASNVMDRLYPNRPQEGQLLPPTVEISKHAGIYSHPGYGTFEFVEMDHPEKPGVRVLESNRGDCFFQYKLQLEHVSGNFWLSRCLWLHTGTMDRCDAARVTFGVDGNPATIELELSHDGAHEGTIVLKRREKLTK</sequence>
<dbReference type="Proteomes" id="UP001143910">
    <property type="component" value="Unassembled WGS sequence"/>
</dbReference>
<name>A0ACC1NAP3_9HYPO</name>
<gene>
    <name evidence="1" type="ORF">NQ176_g5123</name>
</gene>
<dbReference type="EMBL" id="JANJQO010000617">
    <property type="protein sequence ID" value="KAJ2976139.1"/>
    <property type="molecule type" value="Genomic_DNA"/>
</dbReference>